<name>H8FXW4_MAGML</name>
<gene>
    <name evidence="1" type="ORF">PHAMO_70006</name>
</gene>
<keyword evidence="2" id="KW-1185">Reference proteome</keyword>
<dbReference type="STRING" id="1150626.PHAMO_70006"/>
<evidence type="ECO:0000313" key="1">
    <source>
        <dbReference type="EMBL" id="CCG43202.1"/>
    </source>
</evidence>
<dbReference type="Proteomes" id="UP000004169">
    <property type="component" value="Unassembled WGS sequence"/>
</dbReference>
<organism evidence="1 2">
    <name type="scientific">Magnetospirillum molischianum DSM 120</name>
    <dbReference type="NCBI Taxonomy" id="1150626"/>
    <lineage>
        <taxon>Bacteria</taxon>
        <taxon>Pseudomonadati</taxon>
        <taxon>Pseudomonadota</taxon>
        <taxon>Alphaproteobacteria</taxon>
        <taxon>Rhodospirillales</taxon>
        <taxon>Rhodospirillaceae</taxon>
        <taxon>Magnetospirillum</taxon>
    </lineage>
</organism>
<proteinExistence type="predicted"/>
<dbReference type="AlphaFoldDB" id="H8FXW4"/>
<accession>H8FXW4</accession>
<evidence type="ECO:0000313" key="2">
    <source>
        <dbReference type="Proteomes" id="UP000004169"/>
    </source>
</evidence>
<dbReference type="EMBL" id="CAHP01000059">
    <property type="protein sequence ID" value="CCG43202.1"/>
    <property type="molecule type" value="Genomic_DNA"/>
</dbReference>
<reference evidence="1 2" key="1">
    <citation type="journal article" date="2012" name="J. Bacteriol.">
        <title>Draft Genome Sequence of the Purple Photosynthetic Bacterium Phaeospirillum molischianum DSM120, a Particularly Versatile Bacterium.</title>
        <authorList>
            <person name="Duquesne K."/>
            <person name="Prima V."/>
            <person name="Ji B."/>
            <person name="Rouy Z."/>
            <person name="Medigue C."/>
            <person name="Talla E."/>
            <person name="Sturgis J.N."/>
        </authorList>
    </citation>
    <scope>NUCLEOTIDE SEQUENCE [LARGE SCALE GENOMIC DNA]</scope>
    <source>
        <strain evidence="2">DSM120</strain>
    </source>
</reference>
<sequence length="39" mass="4637">MRRNYMIVDRLFPAAELRMGDDDSARRIRITRTDGKPRS</sequence>
<comment type="caution">
    <text evidence="1">The sequence shown here is derived from an EMBL/GenBank/DDBJ whole genome shotgun (WGS) entry which is preliminary data.</text>
</comment>
<protein>
    <submittedName>
        <fullName evidence="1">Uncharacterized protein</fullName>
    </submittedName>
</protein>